<evidence type="ECO:0000313" key="2">
    <source>
        <dbReference type="Proteomes" id="UP000054815"/>
    </source>
</evidence>
<name>A0A0V0YKJ9_TRIPS</name>
<gene>
    <name evidence="1" type="ORF">T4E_4538</name>
</gene>
<dbReference type="Proteomes" id="UP000054815">
    <property type="component" value="Unassembled WGS sequence"/>
</dbReference>
<dbReference type="EMBL" id="JYDU01000007">
    <property type="protein sequence ID" value="KRY00609.1"/>
    <property type="molecule type" value="Genomic_DNA"/>
</dbReference>
<organism evidence="1 2">
    <name type="scientific">Trichinella pseudospiralis</name>
    <name type="common">Parasitic roundworm</name>
    <dbReference type="NCBI Taxonomy" id="6337"/>
    <lineage>
        <taxon>Eukaryota</taxon>
        <taxon>Metazoa</taxon>
        <taxon>Ecdysozoa</taxon>
        <taxon>Nematoda</taxon>
        <taxon>Enoplea</taxon>
        <taxon>Dorylaimia</taxon>
        <taxon>Trichinellida</taxon>
        <taxon>Trichinellidae</taxon>
        <taxon>Trichinella</taxon>
    </lineage>
</organism>
<protein>
    <submittedName>
        <fullName evidence="1">Uncharacterized protein</fullName>
    </submittedName>
</protein>
<sequence>MRPVAYCPDVPIPSLLDSLDTIVVLSEEESSKKTISDSLDPSKNAVKAYTYSMNNNFMV</sequence>
<dbReference type="AlphaFoldDB" id="A0A0V0YKJ9"/>
<reference evidence="1 2" key="1">
    <citation type="submission" date="2015-01" db="EMBL/GenBank/DDBJ databases">
        <title>Evolution of Trichinella species and genotypes.</title>
        <authorList>
            <person name="Korhonen P.K."/>
            <person name="Edoardo P."/>
            <person name="Giuseppe L.R."/>
            <person name="Gasser R.B."/>
        </authorList>
    </citation>
    <scope>NUCLEOTIDE SEQUENCE [LARGE SCALE GENOMIC DNA]</scope>
    <source>
        <strain evidence="1">ISS141</strain>
    </source>
</reference>
<accession>A0A0V0YKJ9</accession>
<evidence type="ECO:0000313" key="1">
    <source>
        <dbReference type="EMBL" id="KRY00609.1"/>
    </source>
</evidence>
<proteinExistence type="predicted"/>
<comment type="caution">
    <text evidence="1">The sequence shown here is derived from an EMBL/GenBank/DDBJ whole genome shotgun (WGS) entry which is preliminary data.</text>
</comment>